<dbReference type="RefSeq" id="WP_322444061.1">
    <property type="nucleotide sequence ID" value="NZ_JAXOTQ010000089.1"/>
</dbReference>
<evidence type="ECO:0000313" key="2">
    <source>
        <dbReference type="EMBL" id="MDZ5494606.1"/>
    </source>
</evidence>
<dbReference type="EMBL" id="JAXOTQ010000089">
    <property type="protein sequence ID" value="MDZ5494606.1"/>
    <property type="molecule type" value="Genomic_DNA"/>
</dbReference>
<dbReference type="SUPFAM" id="SSF69318">
    <property type="entry name" value="Integrin alpha N-terminal domain"/>
    <property type="match status" value="1"/>
</dbReference>
<sequence length="432" mass="44993">MTLTQRLRRQVSWLAAAVLVTGAAPATAAHAATTTTIAAPVVTPSFPIYTVGTAVTFTFTPGSTDPIPVRYQYQFDDGRTRSVRATAGVASITWIPARRTTTFTVAAVARDGAVSAHTVDILLADAATPAADQDLNGDGFADLLTVGGTPGLTSGLWLATGREASTRGRVHAPATNIGANGNGMFLTDTPADFDGGQAITGQFNGGGFQDVLVYYPTGLHAGEAVILFGSGDDSVLQPQYSGNAQPISNGVFTDLNGTNPIQVANAYDASGMGSPYDDLIAINGDAGVGYYLAYYPNYGGTGAYPIPVQLNTPTPTGGSDWDSWTMATTLLPSGTAMFLWNESTGQLYLWEGIRFIDNGDMTGAISYTQYQISPSWHQGSPLSTLQATDFDADGVPDLWAVDPAGVVTAYQVANLSTAVPATVRAGQPQHLS</sequence>
<keyword evidence="1" id="KW-0732">Signal</keyword>
<name>A0ABU5JPS5_9ACTN</name>
<keyword evidence="3" id="KW-1185">Reference proteome</keyword>
<evidence type="ECO:0000313" key="3">
    <source>
        <dbReference type="Proteomes" id="UP001290101"/>
    </source>
</evidence>
<organism evidence="2 3">
    <name type="scientific">Micromonospora sicca</name>
    <dbReference type="NCBI Taxonomy" id="2202420"/>
    <lineage>
        <taxon>Bacteria</taxon>
        <taxon>Bacillati</taxon>
        <taxon>Actinomycetota</taxon>
        <taxon>Actinomycetes</taxon>
        <taxon>Micromonosporales</taxon>
        <taxon>Micromonosporaceae</taxon>
        <taxon>Micromonospora</taxon>
    </lineage>
</organism>
<protein>
    <recommendedName>
        <fullName evidence="4">PKD domain-containing protein</fullName>
    </recommendedName>
</protein>
<evidence type="ECO:0008006" key="4">
    <source>
        <dbReference type="Google" id="ProtNLM"/>
    </source>
</evidence>
<feature type="chain" id="PRO_5047220055" description="PKD domain-containing protein" evidence="1">
    <location>
        <begin position="32"/>
        <end position="432"/>
    </location>
</feature>
<feature type="signal peptide" evidence="1">
    <location>
        <begin position="1"/>
        <end position="31"/>
    </location>
</feature>
<gene>
    <name evidence="2" type="ORF">U2F25_35105</name>
</gene>
<accession>A0ABU5JPS5</accession>
<proteinExistence type="predicted"/>
<comment type="caution">
    <text evidence="2">The sequence shown here is derived from an EMBL/GenBank/DDBJ whole genome shotgun (WGS) entry which is preliminary data.</text>
</comment>
<evidence type="ECO:0000256" key="1">
    <source>
        <dbReference type="SAM" id="SignalP"/>
    </source>
</evidence>
<reference evidence="2 3" key="1">
    <citation type="submission" date="2023-12" db="EMBL/GenBank/DDBJ databases">
        <title>Micromonospora sp. nov., isolated from Atacama Desert.</title>
        <authorList>
            <person name="Carro L."/>
            <person name="Golinska P."/>
            <person name="Klenk H.-P."/>
            <person name="Goodfellow M."/>
        </authorList>
    </citation>
    <scope>NUCLEOTIDE SEQUENCE [LARGE SCALE GENOMIC DNA]</scope>
    <source>
        <strain evidence="2 3">4G53</strain>
    </source>
</reference>
<dbReference type="Proteomes" id="UP001290101">
    <property type="component" value="Unassembled WGS sequence"/>
</dbReference>
<dbReference type="InterPro" id="IPR028994">
    <property type="entry name" value="Integrin_alpha_N"/>
</dbReference>